<comment type="similarity">
    <text evidence="1 3">Belongs to the Nudix hydrolase family.</text>
</comment>
<dbReference type="SUPFAM" id="SSF55811">
    <property type="entry name" value="Nudix"/>
    <property type="match status" value="1"/>
</dbReference>
<dbReference type="PANTHER" id="PTHR43736">
    <property type="entry name" value="ADP-RIBOSE PYROPHOSPHATASE"/>
    <property type="match status" value="1"/>
</dbReference>
<dbReference type="EMBL" id="JAUZMY010000001">
    <property type="protein sequence ID" value="MEE2035773.1"/>
    <property type="molecule type" value="Genomic_DNA"/>
</dbReference>
<evidence type="ECO:0000256" key="2">
    <source>
        <dbReference type="ARBA" id="ARBA00022801"/>
    </source>
</evidence>
<feature type="domain" description="Nudix hydrolase" evidence="4">
    <location>
        <begin position="10"/>
        <end position="135"/>
    </location>
</feature>
<dbReference type="PANTHER" id="PTHR43736:SF1">
    <property type="entry name" value="DIHYDRONEOPTERIN TRIPHOSPHATE DIPHOSPHATASE"/>
    <property type="match status" value="1"/>
</dbReference>
<comment type="caution">
    <text evidence="5">The sequence shown here is derived from an EMBL/GenBank/DDBJ whole genome shotgun (WGS) entry which is preliminary data.</text>
</comment>
<keyword evidence="6" id="KW-1185">Reference proteome</keyword>
<protein>
    <submittedName>
        <fullName evidence="5">NUDIX domain-containing protein</fullName>
    </submittedName>
</protein>
<dbReference type="RefSeq" id="WP_330089600.1">
    <property type="nucleotide sequence ID" value="NZ_JAUZMY010000001.1"/>
</dbReference>
<dbReference type="Pfam" id="PF00293">
    <property type="entry name" value="NUDIX"/>
    <property type="match status" value="1"/>
</dbReference>
<keyword evidence="2 3" id="KW-0378">Hydrolase</keyword>
<evidence type="ECO:0000313" key="5">
    <source>
        <dbReference type="EMBL" id="MEE2035773.1"/>
    </source>
</evidence>
<proteinExistence type="inferred from homology"/>
<dbReference type="InterPro" id="IPR020476">
    <property type="entry name" value="Nudix_hydrolase"/>
</dbReference>
<evidence type="ECO:0000259" key="4">
    <source>
        <dbReference type="PROSITE" id="PS51462"/>
    </source>
</evidence>
<organism evidence="5 6">
    <name type="scientific">Nocardiopsis codii</name>
    <dbReference type="NCBI Taxonomy" id="3065942"/>
    <lineage>
        <taxon>Bacteria</taxon>
        <taxon>Bacillati</taxon>
        <taxon>Actinomycetota</taxon>
        <taxon>Actinomycetes</taxon>
        <taxon>Streptosporangiales</taxon>
        <taxon>Nocardiopsidaceae</taxon>
        <taxon>Nocardiopsis</taxon>
    </lineage>
</organism>
<evidence type="ECO:0000256" key="3">
    <source>
        <dbReference type="RuleBase" id="RU003476"/>
    </source>
</evidence>
<dbReference type="CDD" id="cd04699">
    <property type="entry name" value="NUDIX_MutT_Nudt1"/>
    <property type="match status" value="1"/>
</dbReference>
<reference evidence="5 6" key="1">
    <citation type="submission" date="2023-08" db="EMBL/GenBank/DDBJ databases">
        <authorList>
            <person name="Girao M."/>
            <person name="Carvalho M.F."/>
        </authorList>
    </citation>
    <scope>NUCLEOTIDE SEQUENCE [LARGE SCALE GENOMIC DNA]</scope>
    <source>
        <strain evidence="5 6">CT-R113</strain>
    </source>
</reference>
<dbReference type="PRINTS" id="PR00502">
    <property type="entry name" value="NUDIXFAMILY"/>
</dbReference>
<evidence type="ECO:0000256" key="1">
    <source>
        <dbReference type="ARBA" id="ARBA00005582"/>
    </source>
</evidence>
<dbReference type="Gene3D" id="3.90.79.10">
    <property type="entry name" value="Nucleoside Triphosphate Pyrophosphohydrolase"/>
    <property type="match status" value="1"/>
</dbReference>
<gene>
    <name evidence="5" type="ORF">Q8791_00865</name>
</gene>
<sequence>MPDTFYVPRMFPVSVKGVVIRDDRVLLLRNERDEWELPGGKIELGETPEECLAREIEEETGWPVQVTEILDSWIYHITQVDRYVFIVTYGCHVDAQALIVVSSEHKEAGLFSATEVHGLPMPEGYKRSVLAWFARNRP</sequence>
<dbReference type="PROSITE" id="PS51462">
    <property type="entry name" value="NUDIX"/>
    <property type="match status" value="1"/>
</dbReference>
<dbReference type="PROSITE" id="PS00893">
    <property type="entry name" value="NUDIX_BOX"/>
    <property type="match status" value="1"/>
</dbReference>
<name>A0ABU7K0J9_9ACTN</name>
<dbReference type="InterPro" id="IPR015797">
    <property type="entry name" value="NUDIX_hydrolase-like_dom_sf"/>
</dbReference>
<dbReference type="InterPro" id="IPR000086">
    <property type="entry name" value="NUDIX_hydrolase_dom"/>
</dbReference>
<accession>A0ABU7K0J9</accession>
<dbReference type="InterPro" id="IPR020084">
    <property type="entry name" value="NUDIX_hydrolase_CS"/>
</dbReference>
<evidence type="ECO:0000313" key="6">
    <source>
        <dbReference type="Proteomes" id="UP001356095"/>
    </source>
</evidence>
<dbReference type="Proteomes" id="UP001356095">
    <property type="component" value="Unassembled WGS sequence"/>
</dbReference>